<dbReference type="GO" id="GO:0006096">
    <property type="term" value="P:glycolytic process"/>
    <property type="evidence" value="ECO:0007669"/>
    <property type="project" value="UniProtKB-UniRule"/>
</dbReference>
<dbReference type="GO" id="GO:0004340">
    <property type="term" value="F:glucokinase activity"/>
    <property type="evidence" value="ECO:0007669"/>
    <property type="project" value="UniProtKB-UniRule"/>
</dbReference>
<evidence type="ECO:0000256" key="2">
    <source>
        <dbReference type="ARBA" id="ARBA00022777"/>
    </source>
</evidence>
<evidence type="ECO:0000313" key="6">
    <source>
        <dbReference type="Proteomes" id="UP000000557"/>
    </source>
</evidence>
<dbReference type="GO" id="GO:0005524">
    <property type="term" value="F:ATP binding"/>
    <property type="evidence" value="ECO:0007669"/>
    <property type="project" value="UniProtKB-UniRule"/>
</dbReference>
<dbReference type="KEGG" id="gvi:gll1169"/>
<dbReference type="EC" id="2.7.1.2" evidence="3"/>
<dbReference type="HAMAP" id="MF_00524">
    <property type="entry name" value="Glucokinase"/>
    <property type="match status" value="1"/>
</dbReference>
<keyword evidence="3" id="KW-0067">ATP-binding</keyword>
<dbReference type="PATRIC" id="fig|251221.4.peg.1192"/>
<keyword evidence="3" id="KW-0324">Glycolysis</keyword>
<dbReference type="Pfam" id="PF02685">
    <property type="entry name" value="Glucokinase"/>
    <property type="match status" value="1"/>
</dbReference>
<organism evidence="5 6">
    <name type="scientific">Gloeobacter violaceus (strain ATCC 29082 / PCC 7421)</name>
    <dbReference type="NCBI Taxonomy" id="251221"/>
    <lineage>
        <taxon>Bacteria</taxon>
        <taxon>Bacillati</taxon>
        <taxon>Cyanobacteriota</taxon>
        <taxon>Cyanophyceae</taxon>
        <taxon>Gloeobacterales</taxon>
        <taxon>Gloeobacteraceae</taxon>
        <taxon>Gloeobacter</taxon>
    </lineage>
</organism>
<dbReference type="Gene3D" id="3.40.367.20">
    <property type="match status" value="1"/>
</dbReference>
<feature type="binding site" evidence="3">
    <location>
        <begin position="5"/>
        <end position="10"/>
    </location>
    <ligand>
        <name>ATP</name>
        <dbReference type="ChEBI" id="CHEBI:30616"/>
    </ligand>
</feature>
<sequence>MILAGDVGGTNTRLAGFEPVAGNLMPIVSETYASRDYSSLDQIVYLFISEYHLRVAAACFGVAGPVRRGRAETTNLPWSIDASTLAAGLKLPTVGLINDLEANAHGIALLGPADFAVLNPGAADAMGNQAVIAAGTGLGEAGLFWDGRRHRPFATEGGHTDFAPGDALQIELLHHLRVRFAHVSWERVLSGPGLVNIYQFLRDTRRGEEPNWLTEELRNHPNPAAVISQVALAGKSWLCEQALDLLIVLYGAEAGNLALKVAALGGVFLGGGIAPKLVERLKGPAFLEAFLAKGRLRPLLEAMPVRVILNDRAALLGAAHCAMQTLI</sequence>
<proteinExistence type="inferred from homology"/>
<evidence type="ECO:0000256" key="4">
    <source>
        <dbReference type="RuleBase" id="RU004046"/>
    </source>
</evidence>
<dbReference type="Gene3D" id="3.30.420.40">
    <property type="match status" value="1"/>
</dbReference>
<dbReference type="PhylomeDB" id="Q7NLF5"/>
<dbReference type="AlphaFoldDB" id="Q7NLF5"/>
<dbReference type="STRING" id="251221.gene:10758648"/>
<dbReference type="InterPro" id="IPR043129">
    <property type="entry name" value="ATPase_NBD"/>
</dbReference>
<keyword evidence="3" id="KW-0547">Nucleotide-binding</keyword>
<dbReference type="Proteomes" id="UP000000557">
    <property type="component" value="Chromosome"/>
</dbReference>
<dbReference type="GO" id="GO:0005536">
    <property type="term" value="F:D-glucose binding"/>
    <property type="evidence" value="ECO:0007669"/>
    <property type="project" value="InterPro"/>
</dbReference>
<dbReference type="EnsemblBacteria" id="BAC89110">
    <property type="protein sequence ID" value="BAC89110"/>
    <property type="gene ID" value="BAC89110"/>
</dbReference>
<protein>
    <recommendedName>
        <fullName evidence="3">Glucokinase</fullName>
        <ecNumber evidence="3">2.7.1.2</ecNumber>
    </recommendedName>
    <alternativeName>
        <fullName evidence="3">Glucose kinase</fullName>
    </alternativeName>
</protein>
<comment type="catalytic activity">
    <reaction evidence="3">
        <text>D-glucose + ATP = D-glucose 6-phosphate + ADP + H(+)</text>
        <dbReference type="Rhea" id="RHEA:17825"/>
        <dbReference type="ChEBI" id="CHEBI:4167"/>
        <dbReference type="ChEBI" id="CHEBI:15378"/>
        <dbReference type="ChEBI" id="CHEBI:30616"/>
        <dbReference type="ChEBI" id="CHEBI:61548"/>
        <dbReference type="ChEBI" id="CHEBI:456216"/>
        <dbReference type="EC" id="2.7.1.2"/>
    </reaction>
</comment>
<comment type="subcellular location">
    <subcellularLocation>
        <location evidence="3">Cytoplasm</location>
    </subcellularLocation>
</comment>
<evidence type="ECO:0000256" key="1">
    <source>
        <dbReference type="ARBA" id="ARBA00022679"/>
    </source>
</evidence>
<reference evidence="5 6" key="1">
    <citation type="journal article" date="2003" name="DNA Res.">
        <title>Complete genome structure of Gloeobacter violaceus PCC 7421, a cyanobacterium that lacks thylakoids.</title>
        <authorList>
            <person name="Nakamura Y."/>
            <person name="Kaneko T."/>
            <person name="Sato S."/>
            <person name="Mimuro M."/>
            <person name="Miyashita H."/>
            <person name="Tsuchiya T."/>
            <person name="Sasamoto S."/>
            <person name="Watanabe A."/>
            <person name="Kawashima K."/>
            <person name="Kishida Y."/>
            <person name="Kiyokawa C."/>
            <person name="Kohara M."/>
            <person name="Matsumoto M."/>
            <person name="Matsuno A."/>
            <person name="Nakazaki N."/>
            <person name="Shimpo S."/>
            <person name="Takeuchi C."/>
            <person name="Yamada M."/>
            <person name="Tabata S."/>
        </authorList>
    </citation>
    <scope>NUCLEOTIDE SEQUENCE [LARGE SCALE GENOMIC DNA]</scope>
    <source>
        <strain evidence="6">ATCC 29082 / PCC 7421</strain>
    </source>
</reference>
<dbReference type="EMBL" id="BA000045">
    <property type="protein sequence ID" value="BAC89110.1"/>
    <property type="molecule type" value="Genomic_DNA"/>
</dbReference>
<dbReference type="eggNOG" id="COG0837">
    <property type="taxonomic scope" value="Bacteria"/>
</dbReference>
<accession>Q7NLF5</accession>
<dbReference type="RefSeq" id="WP_011141169.1">
    <property type="nucleotide sequence ID" value="NC_005125.1"/>
</dbReference>
<dbReference type="SUPFAM" id="SSF53067">
    <property type="entry name" value="Actin-like ATPase domain"/>
    <property type="match status" value="1"/>
</dbReference>
<dbReference type="PANTHER" id="PTHR47363:SF1">
    <property type="entry name" value="GLUCOKINASE"/>
    <property type="match status" value="1"/>
</dbReference>
<dbReference type="GO" id="GO:0005737">
    <property type="term" value="C:cytoplasm"/>
    <property type="evidence" value="ECO:0007669"/>
    <property type="project" value="UniProtKB-SubCell"/>
</dbReference>
<dbReference type="InParanoid" id="Q7NLF5"/>
<gene>
    <name evidence="3" type="primary">glk</name>
    <name evidence="5" type="ordered locus">gll1169</name>
</gene>
<dbReference type="InterPro" id="IPR003836">
    <property type="entry name" value="Glucokinase"/>
</dbReference>
<reference evidence="5 6" key="2">
    <citation type="journal article" date="2003" name="DNA Res.">
        <title>Complete genome structure of Gloeobacter violaceus PCC 7421, a cyanobacterium that lacks thylakoids (supplement).</title>
        <authorList>
            <person name="Nakamura Y."/>
            <person name="Kaneko T."/>
            <person name="Sato S."/>
            <person name="Mimuro M."/>
            <person name="Miyashita H."/>
            <person name="Tsuchiya T."/>
            <person name="Sasamoto S."/>
            <person name="Watanabe A."/>
            <person name="Kawashima K."/>
            <person name="Kishida Y."/>
            <person name="Kiyokawa C."/>
            <person name="Kohara M."/>
            <person name="Matsumoto M."/>
            <person name="Matsuno A."/>
            <person name="Nakazaki N."/>
            <person name="Shimpo S."/>
            <person name="Takeuchi C."/>
            <person name="Yamada M."/>
            <person name="Tabata S."/>
        </authorList>
    </citation>
    <scope>NUCLEOTIDE SEQUENCE [LARGE SCALE GENOMIC DNA]</scope>
    <source>
        <strain evidence="6">ATCC 29082 / PCC 7421</strain>
    </source>
</reference>
<dbReference type="OrthoDB" id="9800595at2"/>
<keyword evidence="2 3" id="KW-0418">Kinase</keyword>
<keyword evidence="3" id="KW-0963">Cytoplasm</keyword>
<dbReference type="HOGENOM" id="CLU_042582_0_0_3"/>
<comment type="similarity">
    <text evidence="3 4">Belongs to the bacterial glucokinase family.</text>
</comment>
<evidence type="ECO:0000256" key="3">
    <source>
        <dbReference type="HAMAP-Rule" id="MF_00524"/>
    </source>
</evidence>
<name>Q7NLF5_GLOVI</name>
<keyword evidence="6" id="KW-1185">Reference proteome</keyword>
<evidence type="ECO:0000313" key="5">
    <source>
        <dbReference type="EMBL" id="BAC89110.1"/>
    </source>
</evidence>
<dbReference type="PANTHER" id="PTHR47363">
    <property type="entry name" value="GLUCOKINASE"/>
    <property type="match status" value="1"/>
</dbReference>
<dbReference type="NCBIfam" id="TIGR00749">
    <property type="entry name" value="glk"/>
    <property type="match status" value="1"/>
</dbReference>
<dbReference type="CDD" id="cd24008">
    <property type="entry name" value="ASKHA_NBD_GLK"/>
    <property type="match status" value="1"/>
</dbReference>
<keyword evidence="1 3" id="KW-0808">Transferase</keyword>